<dbReference type="HAMAP" id="MF_00010">
    <property type="entry name" value="UPF0060"/>
    <property type="match status" value="1"/>
</dbReference>
<feature type="transmembrane region" description="Helical" evidence="5">
    <location>
        <begin position="69"/>
        <end position="86"/>
    </location>
</feature>
<feature type="transmembrane region" description="Helical" evidence="5">
    <location>
        <begin position="124"/>
        <end position="143"/>
    </location>
</feature>
<keyword evidence="1" id="KW-1003">Cell membrane</keyword>
<proteinExistence type="inferred from homology"/>
<evidence type="ECO:0000256" key="4">
    <source>
        <dbReference type="ARBA" id="ARBA00023136"/>
    </source>
</evidence>
<evidence type="ECO:0000256" key="1">
    <source>
        <dbReference type="ARBA" id="ARBA00022475"/>
    </source>
</evidence>
<evidence type="ECO:0000256" key="3">
    <source>
        <dbReference type="ARBA" id="ARBA00022989"/>
    </source>
</evidence>
<keyword evidence="4 5" id="KW-0472">Membrane</keyword>
<feature type="transmembrane region" description="Helical" evidence="5">
    <location>
        <begin position="38"/>
        <end position="60"/>
    </location>
</feature>
<evidence type="ECO:0000256" key="5">
    <source>
        <dbReference type="SAM" id="Phobius"/>
    </source>
</evidence>
<keyword evidence="2 5" id="KW-0812">Transmembrane</keyword>
<protein>
    <submittedName>
        <fullName evidence="6">Uncharacterized protein</fullName>
    </submittedName>
</protein>
<accession>A0AAW1QXK8</accession>
<keyword evidence="3 5" id="KW-1133">Transmembrane helix</keyword>
<dbReference type="Pfam" id="PF02694">
    <property type="entry name" value="UPF0060"/>
    <property type="match status" value="1"/>
</dbReference>
<evidence type="ECO:0000313" key="6">
    <source>
        <dbReference type="EMBL" id="KAK9826196.1"/>
    </source>
</evidence>
<organism evidence="6 7">
    <name type="scientific">Elliptochloris bilobata</name>
    <dbReference type="NCBI Taxonomy" id="381761"/>
    <lineage>
        <taxon>Eukaryota</taxon>
        <taxon>Viridiplantae</taxon>
        <taxon>Chlorophyta</taxon>
        <taxon>core chlorophytes</taxon>
        <taxon>Trebouxiophyceae</taxon>
        <taxon>Trebouxiophyceae incertae sedis</taxon>
        <taxon>Elliptochloris clade</taxon>
        <taxon>Elliptochloris</taxon>
    </lineage>
</organism>
<dbReference type="PANTHER" id="PTHR36116:SF1">
    <property type="entry name" value="UPF0060 MEMBRANE PROTEIN YNFA"/>
    <property type="match status" value="1"/>
</dbReference>
<dbReference type="Proteomes" id="UP001445335">
    <property type="component" value="Unassembled WGS sequence"/>
</dbReference>
<dbReference type="GO" id="GO:0005886">
    <property type="term" value="C:plasma membrane"/>
    <property type="evidence" value="ECO:0007669"/>
    <property type="project" value="TreeGrafter"/>
</dbReference>
<feature type="transmembrane region" description="Helical" evidence="5">
    <location>
        <begin position="98"/>
        <end position="117"/>
    </location>
</feature>
<dbReference type="InterPro" id="IPR037185">
    <property type="entry name" value="EmrE-like"/>
</dbReference>
<dbReference type="AlphaFoldDB" id="A0AAW1QXK8"/>
<reference evidence="6 7" key="1">
    <citation type="journal article" date="2024" name="Nat. Commun.">
        <title>Phylogenomics reveals the evolutionary origins of lichenization in chlorophyte algae.</title>
        <authorList>
            <person name="Puginier C."/>
            <person name="Libourel C."/>
            <person name="Otte J."/>
            <person name="Skaloud P."/>
            <person name="Haon M."/>
            <person name="Grisel S."/>
            <person name="Petersen M."/>
            <person name="Berrin J.G."/>
            <person name="Delaux P.M."/>
            <person name="Dal Grande F."/>
            <person name="Keller J."/>
        </authorList>
    </citation>
    <scope>NUCLEOTIDE SEQUENCE [LARGE SCALE GENOMIC DNA]</scope>
    <source>
        <strain evidence="6 7">SAG 245.80</strain>
    </source>
</reference>
<sequence>MDGALSPVLGFVEVQRNGTAIAPAALASNTFHWTPGKIVLSLVLFVVAGLAEIGGGWLVWQAVREGRPWWWAFPCGACVLVAYGFIPTVQPTADFGRIYAVYGGFFILLSYFWGWAVDQVRPDVGDWVGAGVALAGVAIAWFWPR</sequence>
<dbReference type="InterPro" id="IPR003844">
    <property type="entry name" value="UPF0060"/>
</dbReference>
<keyword evidence="7" id="KW-1185">Reference proteome</keyword>
<gene>
    <name evidence="6" type="ORF">WJX81_006740</name>
</gene>
<dbReference type="SUPFAM" id="SSF103481">
    <property type="entry name" value="Multidrug resistance efflux transporter EmrE"/>
    <property type="match status" value="1"/>
</dbReference>
<dbReference type="EMBL" id="JALJOU010000067">
    <property type="protein sequence ID" value="KAK9826196.1"/>
    <property type="molecule type" value="Genomic_DNA"/>
</dbReference>
<evidence type="ECO:0000313" key="7">
    <source>
        <dbReference type="Proteomes" id="UP001445335"/>
    </source>
</evidence>
<comment type="caution">
    <text evidence="6">The sequence shown here is derived from an EMBL/GenBank/DDBJ whole genome shotgun (WGS) entry which is preliminary data.</text>
</comment>
<name>A0AAW1QXK8_9CHLO</name>
<dbReference type="PANTHER" id="PTHR36116">
    <property type="entry name" value="UPF0060 MEMBRANE PROTEIN YNFA"/>
    <property type="match status" value="1"/>
</dbReference>
<evidence type="ECO:0000256" key="2">
    <source>
        <dbReference type="ARBA" id="ARBA00022692"/>
    </source>
</evidence>
<dbReference type="NCBIfam" id="NF002586">
    <property type="entry name" value="PRK02237.1"/>
    <property type="match status" value="1"/>
</dbReference>